<reference evidence="1 2" key="1">
    <citation type="submission" date="2020-08" db="EMBL/GenBank/DDBJ databases">
        <title>Sequencing the genomes of 1000 actinobacteria strains.</title>
        <authorList>
            <person name="Klenk H.-P."/>
        </authorList>
    </citation>
    <scope>NUCLEOTIDE SEQUENCE [LARGE SCALE GENOMIC DNA]</scope>
    <source>
        <strain evidence="1 2">DSM 41654</strain>
    </source>
</reference>
<organism evidence="1 2">
    <name type="scientific">Kitasatospora kifunensis</name>
    <name type="common">Streptomyces kifunensis</name>
    <dbReference type="NCBI Taxonomy" id="58351"/>
    <lineage>
        <taxon>Bacteria</taxon>
        <taxon>Bacillati</taxon>
        <taxon>Actinomycetota</taxon>
        <taxon>Actinomycetes</taxon>
        <taxon>Kitasatosporales</taxon>
        <taxon>Streptomycetaceae</taxon>
        <taxon>Kitasatospora</taxon>
    </lineage>
</organism>
<proteinExistence type="predicted"/>
<dbReference type="Proteomes" id="UP000540506">
    <property type="component" value="Unassembled WGS sequence"/>
</dbReference>
<dbReference type="EMBL" id="JACHJV010000003">
    <property type="protein sequence ID" value="MBB4928453.1"/>
    <property type="molecule type" value="Genomic_DNA"/>
</dbReference>
<evidence type="ECO:0000313" key="2">
    <source>
        <dbReference type="Proteomes" id="UP000540506"/>
    </source>
</evidence>
<name>A0A7W7VZT9_KITKI</name>
<keyword evidence="2" id="KW-1185">Reference proteome</keyword>
<dbReference type="AlphaFoldDB" id="A0A7W7VZT9"/>
<accession>A0A7W7VZT9</accession>
<protein>
    <submittedName>
        <fullName evidence="1">Uncharacterized protein</fullName>
    </submittedName>
</protein>
<comment type="caution">
    <text evidence="1">The sequence shown here is derived from an EMBL/GenBank/DDBJ whole genome shotgun (WGS) entry which is preliminary data.</text>
</comment>
<evidence type="ECO:0000313" key="1">
    <source>
        <dbReference type="EMBL" id="MBB4928453.1"/>
    </source>
</evidence>
<gene>
    <name evidence="1" type="ORF">FHR34_007550</name>
</gene>
<sequence length="30" mass="3285">MCDLFGLTVGVALRYILTVEQDGVVECALR</sequence>